<keyword evidence="2" id="KW-0812">Transmembrane</keyword>
<feature type="signal peptide" evidence="3">
    <location>
        <begin position="1"/>
        <end position="22"/>
    </location>
</feature>
<gene>
    <name evidence="4" type="ORF">QBC41DRAFT_6954</name>
</gene>
<accession>A0AA39ZKR5</accession>
<keyword evidence="3" id="KW-0732">Signal</keyword>
<dbReference type="PANTHER" id="PTHR16861">
    <property type="entry name" value="GLYCOPROTEIN 38"/>
    <property type="match status" value="1"/>
</dbReference>
<keyword evidence="5" id="KW-1185">Reference proteome</keyword>
<evidence type="ECO:0008006" key="6">
    <source>
        <dbReference type="Google" id="ProtNLM"/>
    </source>
</evidence>
<feature type="region of interest" description="Disordered" evidence="1">
    <location>
        <begin position="111"/>
        <end position="163"/>
    </location>
</feature>
<evidence type="ECO:0000313" key="4">
    <source>
        <dbReference type="EMBL" id="KAK0672846.1"/>
    </source>
</evidence>
<organism evidence="4 5">
    <name type="scientific">Cercophora samala</name>
    <dbReference type="NCBI Taxonomy" id="330535"/>
    <lineage>
        <taxon>Eukaryota</taxon>
        <taxon>Fungi</taxon>
        <taxon>Dikarya</taxon>
        <taxon>Ascomycota</taxon>
        <taxon>Pezizomycotina</taxon>
        <taxon>Sordariomycetes</taxon>
        <taxon>Sordariomycetidae</taxon>
        <taxon>Sordariales</taxon>
        <taxon>Lasiosphaeriaceae</taxon>
        <taxon>Cercophora</taxon>
    </lineage>
</organism>
<dbReference type="AlphaFoldDB" id="A0AA39ZKR5"/>
<comment type="caution">
    <text evidence="4">The sequence shown here is derived from an EMBL/GenBank/DDBJ whole genome shotgun (WGS) entry which is preliminary data.</text>
</comment>
<evidence type="ECO:0000313" key="5">
    <source>
        <dbReference type="Proteomes" id="UP001174997"/>
    </source>
</evidence>
<evidence type="ECO:0000256" key="3">
    <source>
        <dbReference type="SAM" id="SignalP"/>
    </source>
</evidence>
<proteinExistence type="predicted"/>
<feature type="transmembrane region" description="Helical" evidence="2">
    <location>
        <begin position="298"/>
        <end position="324"/>
    </location>
</feature>
<dbReference type="PANTHER" id="PTHR16861:SF4">
    <property type="entry name" value="SH3 DOMAIN PROTEIN (AFU_ORTHOLOGUE AFUA_1G13610)"/>
    <property type="match status" value="1"/>
</dbReference>
<keyword evidence="2" id="KW-0472">Membrane</keyword>
<protein>
    <recommendedName>
        <fullName evidence="6">Mid2 domain-containing protein</fullName>
    </recommendedName>
</protein>
<feature type="compositionally biased region" description="Low complexity" evidence="1">
    <location>
        <begin position="378"/>
        <end position="392"/>
    </location>
</feature>
<sequence>MRILMRKGWIATTCLLFEVVNGQQHAGGLQGNLPASGSDGTPNSSPSTYFTFDSSQFNGNRRADLAIFVVSGGLNKTFTWRTDDYAAVKYIELLHHSSKENAEKSITGRTVDNFEGRQDSNPNDIPSGPELGKVFVGTPAAESSTPRTRMKARSVRGARQKKDEAACEDLLHSAQHSGGGGSVSLDLQDIALCTAATKSSFAFADPLYFRVTWTYKDTVGVSYSRAFTTVTDSEFASAMDSPIYSVPTPYKPTTFNHTTQDGPSPTGGNQTPGGDDETSNPSSISQPLPPPSKTGLELGAIIGIAVGCGLAGLLAVLGIIWFVVRRRQQKQNLHPIGSFNSDHRGDDLMAEKEAHTGVDVDASPNSPYSDDGHPNGAYPPGTAVTTVAASPAAAPPPPPHLQDQSRSYTPYSDRLGAGAGATPSIRTDSIAHNDEGARANVPSPIPGRATPRGLTTPYAHLVEEGMTEDEIRRLEEEERQLDAAIEQAGRR</sequence>
<feature type="compositionally biased region" description="Polar residues" evidence="1">
    <location>
        <begin position="251"/>
        <end position="269"/>
    </location>
</feature>
<keyword evidence="2" id="KW-1133">Transmembrane helix</keyword>
<feature type="compositionally biased region" description="Basic residues" evidence="1">
    <location>
        <begin position="148"/>
        <end position="159"/>
    </location>
</feature>
<feature type="region of interest" description="Disordered" evidence="1">
    <location>
        <begin position="249"/>
        <end position="291"/>
    </location>
</feature>
<evidence type="ECO:0000256" key="2">
    <source>
        <dbReference type="SAM" id="Phobius"/>
    </source>
</evidence>
<evidence type="ECO:0000256" key="1">
    <source>
        <dbReference type="SAM" id="MobiDB-lite"/>
    </source>
</evidence>
<feature type="chain" id="PRO_5041352440" description="Mid2 domain-containing protein" evidence="3">
    <location>
        <begin position="23"/>
        <end position="491"/>
    </location>
</feature>
<reference evidence="4" key="1">
    <citation type="submission" date="2023-06" db="EMBL/GenBank/DDBJ databases">
        <title>Genome-scale phylogeny and comparative genomics of the fungal order Sordariales.</title>
        <authorList>
            <consortium name="Lawrence Berkeley National Laboratory"/>
            <person name="Hensen N."/>
            <person name="Bonometti L."/>
            <person name="Westerberg I."/>
            <person name="Brannstrom I.O."/>
            <person name="Guillou S."/>
            <person name="Cros-Aarteil S."/>
            <person name="Calhoun S."/>
            <person name="Haridas S."/>
            <person name="Kuo A."/>
            <person name="Mondo S."/>
            <person name="Pangilinan J."/>
            <person name="Riley R."/>
            <person name="Labutti K."/>
            <person name="Andreopoulos B."/>
            <person name="Lipzen A."/>
            <person name="Chen C."/>
            <person name="Yanf M."/>
            <person name="Daum C."/>
            <person name="Ng V."/>
            <person name="Clum A."/>
            <person name="Steindorff A."/>
            <person name="Ohm R."/>
            <person name="Martin F."/>
            <person name="Silar P."/>
            <person name="Natvig D."/>
            <person name="Lalanne C."/>
            <person name="Gautier V."/>
            <person name="Ament-Velasquez S.L."/>
            <person name="Kruys A."/>
            <person name="Hutchinson M.I."/>
            <person name="Powell A.J."/>
            <person name="Barry K."/>
            <person name="Miller A.N."/>
            <person name="Grigoriev I.V."/>
            <person name="Debuchy R."/>
            <person name="Gladieux P."/>
            <person name="Thoren M.H."/>
            <person name="Johannesson H."/>
        </authorList>
    </citation>
    <scope>NUCLEOTIDE SEQUENCE</scope>
    <source>
        <strain evidence="4">CBS 307.81</strain>
    </source>
</reference>
<feature type="region of interest" description="Disordered" evidence="1">
    <location>
        <begin position="357"/>
        <end position="454"/>
    </location>
</feature>
<dbReference type="Proteomes" id="UP001174997">
    <property type="component" value="Unassembled WGS sequence"/>
</dbReference>
<dbReference type="EMBL" id="JAULSY010000010">
    <property type="protein sequence ID" value="KAK0672846.1"/>
    <property type="molecule type" value="Genomic_DNA"/>
</dbReference>
<dbReference type="CDD" id="cd12087">
    <property type="entry name" value="TM_EGFR-like"/>
    <property type="match status" value="1"/>
</dbReference>
<name>A0AA39ZKR5_9PEZI</name>